<protein>
    <submittedName>
        <fullName evidence="10">Bifunctional hydroxymethylpyrimidine kinase/phosphomethylpyrimidine kinase</fullName>
        <ecNumber evidence="10">2.7.1.49</ecNumber>
        <ecNumber evidence="10">2.7.4.7</ecNumber>
    </submittedName>
</protein>
<dbReference type="Gene3D" id="3.40.1190.20">
    <property type="match status" value="1"/>
</dbReference>
<evidence type="ECO:0000256" key="3">
    <source>
        <dbReference type="ARBA" id="ARBA00003848"/>
    </source>
</evidence>
<keyword evidence="6" id="KW-0547">Nucleotide-binding</keyword>
<evidence type="ECO:0000256" key="2">
    <source>
        <dbReference type="ARBA" id="ARBA00000565"/>
    </source>
</evidence>
<dbReference type="EMBL" id="VICC01000006">
    <property type="protein sequence ID" value="TQD60651.1"/>
    <property type="molecule type" value="Genomic_DNA"/>
</dbReference>
<reference evidence="10 11" key="1">
    <citation type="submission" date="2019-06" db="EMBL/GenBank/DDBJ databases">
        <title>Draft genome sequence of Actinomyces oris CCUG 34288T.</title>
        <authorList>
            <person name="Salva-Serra F."/>
            <person name="Cardew S."/>
            <person name="Moore E."/>
        </authorList>
    </citation>
    <scope>NUCLEOTIDE SEQUENCE [LARGE SCALE GENOMIC DNA]</scope>
    <source>
        <strain evidence="10 11">CCUG 34288</strain>
    </source>
</reference>
<evidence type="ECO:0000256" key="8">
    <source>
        <dbReference type="ARBA" id="ARBA00022840"/>
    </source>
</evidence>
<keyword evidence="5 10" id="KW-0808">Transferase</keyword>
<dbReference type="FunFam" id="3.40.1190.20:FF:000003">
    <property type="entry name" value="Phosphomethylpyrimidine kinase ThiD"/>
    <property type="match status" value="1"/>
</dbReference>
<keyword evidence="8" id="KW-0067">ATP-binding</keyword>
<dbReference type="RefSeq" id="WP_075378130.1">
    <property type="nucleotide sequence ID" value="NZ_CP066060.1"/>
</dbReference>
<dbReference type="OrthoDB" id="34166at2"/>
<dbReference type="GO" id="GO:0009228">
    <property type="term" value="P:thiamine biosynthetic process"/>
    <property type="evidence" value="ECO:0007669"/>
    <property type="project" value="UniProtKB-KW"/>
</dbReference>
<comment type="catalytic activity">
    <reaction evidence="1">
        <text>4-amino-5-hydroxymethyl-2-methylpyrimidine + ATP = 4-amino-2-methyl-5-(phosphooxymethyl)pyrimidine + ADP + H(+)</text>
        <dbReference type="Rhea" id="RHEA:23096"/>
        <dbReference type="ChEBI" id="CHEBI:15378"/>
        <dbReference type="ChEBI" id="CHEBI:16892"/>
        <dbReference type="ChEBI" id="CHEBI:30616"/>
        <dbReference type="ChEBI" id="CHEBI:58354"/>
        <dbReference type="ChEBI" id="CHEBI:456216"/>
        <dbReference type="EC" id="2.7.1.49"/>
    </reaction>
</comment>
<evidence type="ECO:0000256" key="4">
    <source>
        <dbReference type="ARBA" id="ARBA00004769"/>
    </source>
</evidence>
<evidence type="ECO:0000313" key="11">
    <source>
        <dbReference type="Proteomes" id="UP000317942"/>
    </source>
</evidence>
<dbReference type="GO" id="GO:0008972">
    <property type="term" value="F:phosphomethylpyrimidine kinase activity"/>
    <property type="evidence" value="ECO:0007669"/>
    <property type="project" value="UniProtKB-EC"/>
</dbReference>
<dbReference type="NCBIfam" id="TIGR00097">
    <property type="entry name" value="HMP-P_kinase"/>
    <property type="match status" value="1"/>
</dbReference>
<dbReference type="Proteomes" id="UP000317942">
    <property type="component" value="Unassembled WGS sequence"/>
</dbReference>
<name>A0A1Q8WVH2_9ACTO</name>
<dbReference type="EC" id="2.7.4.7" evidence="10"/>
<dbReference type="InterPro" id="IPR029056">
    <property type="entry name" value="Ribokinase-like"/>
</dbReference>
<dbReference type="GeneID" id="64212814"/>
<evidence type="ECO:0000256" key="7">
    <source>
        <dbReference type="ARBA" id="ARBA00022777"/>
    </source>
</evidence>
<keyword evidence="7 10" id="KW-0418">Kinase</keyword>
<dbReference type="GO" id="GO:0005829">
    <property type="term" value="C:cytosol"/>
    <property type="evidence" value="ECO:0007669"/>
    <property type="project" value="TreeGrafter"/>
</dbReference>
<dbReference type="EC" id="2.7.1.49" evidence="10"/>
<dbReference type="GO" id="GO:0008902">
    <property type="term" value="F:hydroxymethylpyrimidine kinase activity"/>
    <property type="evidence" value="ECO:0007669"/>
    <property type="project" value="UniProtKB-EC"/>
</dbReference>
<evidence type="ECO:0000256" key="6">
    <source>
        <dbReference type="ARBA" id="ARBA00022741"/>
    </source>
</evidence>
<dbReference type="SUPFAM" id="SSF53613">
    <property type="entry name" value="Ribokinase-like"/>
    <property type="match status" value="1"/>
</dbReference>
<dbReference type="PANTHER" id="PTHR20858">
    <property type="entry name" value="PHOSPHOMETHYLPYRIMIDINE KINASE"/>
    <property type="match status" value="1"/>
</dbReference>
<dbReference type="GO" id="GO:0009229">
    <property type="term" value="P:thiamine diphosphate biosynthetic process"/>
    <property type="evidence" value="ECO:0007669"/>
    <property type="project" value="UniProtKB-UniPathway"/>
</dbReference>
<keyword evidence="9" id="KW-0784">Thiamine biosynthesis</keyword>
<dbReference type="Pfam" id="PF08543">
    <property type="entry name" value="Phos_pyr_kin"/>
    <property type="match status" value="1"/>
</dbReference>
<organism evidence="10 11">
    <name type="scientific">Actinomyces oris</name>
    <dbReference type="NCBI Taxonomy" id="544580"/>
    <lineage>
        <taxon>Bacteria</taxon>
        <taxon>Bacillati</taxon>
        <taxon>Actinomycetota</taxon>
        <taxon>Actinomycetes</taxon>
        <taxon>Actinomycetales</taxon>
        <taxon>Actinomycetaceae</taxon>
        <taxon>Actinomyces</taxon>
    </lineage>
</organism>
<dbReference type="CDD" id="cd01169">
    <property type="entry name" value="HMPP_kinase"/>
    <property type="match status" value="1"/>
</dbReference>
<comment type="catalytic activity">
    <reaction evidence="2">
        <text>4-amino-2-methyl-5-(phosphooxymethyl)pyrimidine + ATP = 4-amino-2-methyl-5-(diphosphooxymethyl)pyrimidine + ADP</text>
        <dbReference type="Rhea" id="RHEA:19893"/>
        <dbReference type="ChEBI" id="CHEBI:30616"/>
        <dbReference type="ChEBI" id="CHEBI:57841"/>
        <dbReference type="ChEBI" id="CHEBI:58354"/>
        <dbReference type="ChEBI" id="CHEBI:456216"/>
        <dbReference type="EC" id="2.7.4.7"/>
    </reaction>
</comment>
<sequence>MSQQRSATVTALTIAGSDPSGGAGIQADMKAMSALGAYAMSVITALTAQSTRGVAGVHAVPVDFVRLQMDTLLEDIVPDATKIGMLATVELADAVGEYLPGLTHTVLDPVMVATSGDRLLDEQAVGAVRRLCAKADLITPNLYEAAVLLGEEPAATLGELRSQARRLRELGARRVLIKGGHLTGGADNSGDVDDAIDVYVDADAVEILHGRRVATSNTHGTGCTLSSAIASLRPRRATWLEAVRDAKNYLTGAVEHADALGVGHGHGPVHHFYRAGTITGW</sequence>
<comment type="pathway">
    <text evidence="4">Cofactor biosynthesis; thiamine diphosphate biosynthesis; 4-amino-2-methyl-5-diphosphomethylpyrimidine from 5-amino-1-(5-phospho-D-ribosyl)imidazole: step 3/3.</text>
</comment>
<accession>A0A1Q8WVH2</accession>
<proteinExistence type="predicted"/>
<dbReference type="UniPathway" id="UPA00060">
    <property type="reaction ID" value="UER00138"/>
</dbReference>
<comment type="function">
    <text evidence="3">Catalyzes the phosphorylation of hydroxymethylpyrimidine phosphate (HMP-P) to HMP-PP, and of HMP to HMP-P.</text>
</comment>
<dbReference type="GO" id="GO:0005524">
    <property type="term" value="F:ATP binding"/>
    <property type="evidence" value="ECO:0007669"/>
    <property type="project" value="UniProtKB-KW"/>
</dbReference>
<dbReference type="AlphaFoldDB" id="A0A1Q8WVH2"/>
<dbReference type="InterPro" id="IPR004399">
    <property type="entry name" value="HMP/HMP-P_kinase_dom"/>
</dbReference>
<evidence type="ECO:0000313" key="10">
    <source>
        <dbReference type="EMBL" id="TQD60651.1"/>
    </source>
</evidence>
<gene>
    <name evidence="10" type="primary">thiD</name>
    <name evidence="10" type="ORF">FK267_09580</name>
</gene>
<dbReference type="PANTHER" id="PTHR20858:SF17">
    <property type="entry name" value="HYDROXYMETHYLPYRIMIDINE_PHOSPHOMETHYLPYRIMIDINE KINASE THI20-RELATED"/>
    <property type="match status" value="1"/>
</dbReference>
<comment type="caution">
    <text evidence="10">The sequence shown here is derived from an EMBL/GenBank/DDBJ whole genome shotgun (WGS) entry which is preliminary data.</text>
</comment>
<evidence type="ECO:0000256" key="5">
    <source>
        <dbReference type="ARBA" id="ARBA00022679"/>
    </source>
</evidence>
<dbReference type="InterPro" id="IPR013749">
    <property type="entry name" value="PM/HMP-P_kinase-1"/>
</dbReference>
<evidence type="ECO:0000256" key="9">
    <source>
        <dbReference type="ARBA" id="ARBA00022977"/>
    </source>
</evidence>
<evidence type="ECO:0000256" key="1">
    <source>
        <dbReference type="ARBA" id="ARBA00000151"/>
    </source>
</evidence>